<accession>A0A370H3L9</accession>
<evidence type="ECO:0000313" key="1">
    <source>
        <dbReference type="EMBL" id="RDI50815.1"/>
    </source>
</evidence>
<dbReference type="Proteomes" id="UP000255355">
    <property type="component" value="Unassembled WGS sequence"/>
</dbReference>
<evidence type="ECO:0000313" key="2">
    <source>
        <dbReference type="Proteomes" id="UP000255355"/>
    </source>
</evidence>
<keyword evidence="2" id="KW-1185">Reference proteome</keyword>
<sequence length="83" mass="9757">MDDAQRQVWEIRLGVYATEEQARHVVDQVTALLCPDPDHRPPCPIPWSVALLGDPELEEGELYADLIEQYRIEQYRIEHDREE</sequence>
<dbReference type="EMBL" id="QQAZ01000005">
    <property type="protein sequence ID" value="RDI50815.1"/>
    <property type="molecule type" value="Genomic_DNA"/>
</dbReference>
<comment type="caution">
    <text evidence="1">The sequence shown here is derived from an EMBL/GenBank/DDBJ whole genome shotgun (WGS) entry which is preliminary data.</text>
</comment>
<dbReference type="STRING" id="1210089.GCA_001613165_02493"/>
<protein>
    <submittedName>
        <fullName evidence="1">Uncharacterized protein</fullName>
    </submittedName>
</protein>
<dbReference type="RefSeq" id="WP_068018411.1">
    <property type="nucleotide sequence ID" value="NZ_QQAZ01000005.1"/>
</dbReference>
<dbReference type="OrthoDB" id="4311068at2"/>
<name>A0A370H3L9_9NOCA</name>
<reference evidence="1 2" key="1">
    <citation type="submission" date="2018-07" db="EMBL/GenBank/DDBJ databases">
        <title>Genomic Encyclopedia of Type Strains, Phase IV (KMG-IV): sequencing the most valuable type-strain genomes for metagenomic binning, comparative biology and taxonomic classification.</title>
        <authorList>
            <person name="Goeker M."/>
        </authorList>
    </citation>
    <scope>NUCLEOTIDE SEQUENCE [LARGE SCALE GENOMIC DNA]</scope>
    <source>
        <strain evidence="1 2">DSM 44952</strain>
    </source>
</reference>
<gene>
    <name evidence="1" type="ORF">DFR68_105292</name>
</gene>
<proteinExistence type="predicted"/>
<dbReference type="AlphaFoldDB" id="A0A370H3L9"/>
<organism evidence="1 2">
    <name type="scientific">Nocardia mexicana</name>
    <dbReference type="NCBI Taxonomy" id="279262"/>
    <lineage>
        <taxon>Bacteria</taxon>
        <taxon>Bacillati</taxon>
        <taxon>Actinomycetota</taxon>
        <taxon>Actinomycetes</taxon>
        <taxon>Mycobacteriales</taxon>
        <taxon>Nocardiaceae</taxon>
        <taxon>Nocardia</taxon>
    </lineage>
</organism>